<proteinExistence type="predicted"/>
<evidence type="ECO:0000313" key="4">
    <source>
        <dbReference type="Proteomes" id="UP000318336"/>
    </source>
</evidence>
<dbReference type="OrthoDB" id="9803532at2"/>
<sequence>MLSRIAEALFWIGRYVERAECTARALDVHLQLLIEDPTIDQAETCRSLLAAMGVPTDGEPDRAAVLRLLLTDSSSPASVAWAIASARESARRSREVVSTEMWEAINTTYNRVNGSQLSRWHAADAFRMVRERSNLVAALCDNTISHDAGWHFLTLGRSIERVDMTARLILVRPYTAGPEPVGAEAAWQVSLRLLGAHHAFTRTYRAIESPRAAAEFLLLDRLFPRSAVFGLTQAAACLEALDPRQPRLGFGGDAARIVGRARATLEVRTVTDLLDDLAEEMQGLQQVCADATEAVSARYFEGAVAPEWLGGTQ</sequence>
<reference evidence="3 4" key="1">
    <citation type="submission" date="2019-06" db="EMBL/GenBank/DDBJ databases">
        <title>Sequencing the genomes of 1000 actinobacteria strains.</title>
        <authorList>
            <person name="Klenk H.-P."/>
        </authorList>
    </citation>
    <scope>NUCLEOTIDE SEQUENCE [LARGE SCALE GENOMIC DNA]</scope>
    <source>
        <strain evidence="3 4">DSM 24617</strain>
    </source>
</reference>
<evidence type="ECO:0000313" key="3">
    <source>
        <dbReference type="EMBL" id="TQL31989.1"/>
    </source>
</evidence>
<keyword evidence="4" id="KW-1185">Reference proteome</keyword>
<dbReference type="InterPro" id="IPR051680">
    <property type="entry name" value="ATP-dep_Glu-Cys_Ligase-2"/>
</dbReference>
<gene>
    <name evidence="3" type="ORF">FB554_0104</name>
</gene>
<dbReference type="Proteomes" id="UP000318336">
    <property type="component" value="Unassembled WGS sequence"/>
</dbReference>
<dbReference type="PANTHER" id="PTHR34595:SF7">
    <property type="entry name" value="SLL1039 PROTEIN"/>
    <property type="match status" value="1"/>
</dbReference>
<dbReference type="EMBL" id="VFOK01000001">
    <property type="protein sequence ID" value="TQL31989.1"/>
    <property type="molecule type" value="Genomic_DNA"/>
</dbReference>
<name>A0A542X849_9MICO</name>
<evidence type="ECO:0000256" key="1">
    <source>
        <dbReference type="SAM" id="Coils"/>
    </source>
</evidence>
<dbReference type="RefSeq" id="WP_142004150.1">
    <property type="nucleotide sequence ID" value="NZ_CAJTBP010000001.1"/>
</dbReference>
<dbReference type="InterPro" id="IPR007296">
    <property type="entry name" value="DUF403"/>
</dbReference>
<dbReference type="AlphaFoldDB" id="A0A542X849"/>
<protein>
    <submittedName>
        <fullName evidence="3">Putative alpha-E superfamily protein</fullName>
    </submittedName>
</protein>
<accession>A0A542X849</accession>
<feature type="domain" description="DUF403" evidence="2">
    <location>
        <begin position="1"/>
        <end position="300"/>
    </location>
</feature>
<keyword evidence="1" id="KW-0175">Coiled coil</keyword>
<comment type="caution">
    <text evidence="3">The sequence shown here is derived from an EMBL/GenBank/DDBJ whole genome shotgun (WGS) entry which is preliminary data.</text>
</comment>
<feature type="coiled-coil region" evidence="1">
    <location>
        <begin position="267"/>
        <end position="294"/>
    </location>
</feature>
<dbReference type="Pfam" id="PF04168">
    <property type="entry name" value="Alpha-E"/>
    <property type="match status" value="1"/>
</dbReference>
<organism evidence="3 4">
    <name type="scientific">Barrientosiimonas humi</name>
    <dbReference type="NCBI Taxonomy" id="999931"/>
    <lineage>
        <taxon>Bacteria</taxon>
        <taxon>Bacillati</taxon>
        <taxon>Actinomycetota</taxon>
        <taxon>Actinomycetes</taxon>
        <taxon>Micrococcales</taxon>
        <taxon>Dermacoccaceae</taxon>
        <taxon>Barrientosiimonas</taxon>
    </lineage>
</organism>
<dbReference type="PANTHER" id="PTHR34595">
    <property type="entry name" value="BLR5612 PROTEIN"/>
    <property type="match status" value="1"/>
</dbReference>
<evidence type="ECO:0000259" key="2">
    <source>
        <dbReference type="Pfam" id="PF04168"/>
    </source>
</evidence>